<proteinExistence type="predicted"/>
<gene>
    <name evidence="2" type="ORF">KME60_07615</name>
</gene>
<keyword evidence="2" id="KW-0255">Endonuclease</keyword>
<reference evidence="2" key="2">
    <citation type="journal article" date="2022" name="Microbiol. Resour. Announc.">
        <title>Metagenome Sequencing to Explore Phylogenomics of Terrestrial Cyanobacteria.</title>
        <authorList>
            <person name="Ward R.D."/>
            <person name="Stajich J.E."/>
            <person name="Johansen J.R."/>
            <person name="Huntemann M."/>
            <person name="Clum A."/>
            <person name="Foster B."/>
            <person name="Foster B."/>
            <person name="Roux S."/>
            <person name="Palaniappan K."/>
            <person name="Varghese N."/>
            <person name="Mukherjee S."/>
            <person name="Reddy T.B.K."/>
            <person name="Daum C."/>
            <person name="Copeland A."/>
            <person name="Chen I.A."/>
            <person name="Ivanova N.N."/>
            <person name="Kyrpides N.C."/>
            <person name="Shapiro N."/>
            <person name="Eloe-Fadrosh E.A."/>
            <person name="Pietrasiak N."/>
        </authorList>
    </citation>
    <scope>NUCLEOTIDE SEQUENCE</scope>
    <source>
        <strain evidence="2">GSE-NOS-MK-12-04C</strain>
    </source>
</reference>
<dbReference type="PANTHER" id="PTHR35400">
    <property type="entry name" value="SLR1083 PROTEIN"/>
    <property type="match status" value="1"/>
</dbReference>
<evidence type="ECO:0000259" key="1">
    <source>
        <dbReference type="Pfam" id="PF05685"/>
    </source>
</evidence>
<dbReference type="PANTHER" id="PTHR35400:SF1">
    <property type="entry name" value="SLR1083 PROTEIN"/>
    <property type="match status" value="1"/>
</dbReference>
<organism evidence="2 3">
    <name type="scientific">Cyanomargarita calcarea GSE-NOS-MK-12-04C</name>
    <dbReference type="NCBI Taxonomy" id="2839659"/>
    <lineage>
        <taxon>Bacteria</taxon>
        <taxon>Bacillati</taxon>
        <taxon>Cyanobacteriota</taxon>
        <taxon>Cyanophyceae</taxon>
        <taxon>Nostocales</taxon>
        <taxon>Cyanomargaritaceae</taxon>
        <taxon>Cyanomargarita</taxon>
    </lineage>
</organism>
<dbReference type="Proteomes" id="UP000729701">
    <property type="component" value="Unassembled WGS sequence"/>
</dbReference>
<sequence>MTTTKYRLWTVEEYHQIIDAGILTSEDKVELLDGKIIQMSPQKPPHAGTTQRASDYLKLILALKAHVRTQLPITLCSSEPEPDIAVVEIDPGAYGNHHPSSSEIFLLIEVSYSTLDFDCKQKAAIYAKENIREYWVLDIIERQVYVYRNPSQSGYQQKTIFNVDDAITLLAFPQIEVCFSELFLPFL</sequence>
<dbReference type="InterPro" id="IPR008538">
    <property type="entry name" value="Uma2"/>
</dbReference>
<dbReference type="GO" id="GO:0004519">
    <property type="term" value="F:endonuclease activity"/>
    <property type="evidence" value="ECO:0007669"/>
    <property type="project" value="UniProtKB-KW"/>
</dbReference>
<accession>A0A951QMM3</accession>
<dbReference type="Pfam" id="PF05685">
    <property type="entry name" value="Uma2"/>
    <property type="match status" value="1"/>
</dbReference>
<evidence type="ECO:0000313" key="3">
    <source>
        <dbReference type="Proteomes" id="UP000729701"/>
    </source>
</evidence>
<keyword evidence="2" id="KW-0378">Hydrolase</keyword>
<feature type="domain" description="Putative restriction endonuclease" evidence="1">
    <location>
        <begin position="11"/>
        <end position="176"/>
    </location>
</feature>
<dbReference type="SUPFAM" id="SSF52980">
    <property type="entry name" value="Restriction endonuclease-like"/>
    <property type="match status" value="1"/>
</dbReference>
<reference evidence="2" key="1">
    <citation type="submission" date="2021-05" db="EMBL/GenBank/DDBJ databases">
        <authorList>
            <person name="Pietrasiak N."/>
            <person name="Ward R."/>
            <person name="Stajich J.E."/>
            <person name="Kurbessoian T."/>
        </authorList>
    </citation>
    <scope>NUCLEOTIDE SEQUENCE</scope>
    <source>
        <strain evidence="2">GSE-NOS-MK-12-04C</strain>
    </source>
</reference>
<comment type="caution">
    <text evidence="2">The sequence shown here is derived from an EMBL/GenBank/DDBJ whole genome shotgun (WGS) entry which is preliminary data.</text>
</comment>
<dbReference type="Gene3D" id="3.90.1570.10">
    <property type="entry name" value="tt1808, chain A"/>
    <property type="match status" value="1"/>
</dbReference>
<dbReference type="CDD" id="cd06260">
    <property type="entry name" value="DUF820-like"/>
    <property type="match status" value="1"/>
</dbReference>
<dbReference type="AlphaFoldDB" id="A0A951QMM3"/>
<protein>
    <submittedName>
        <fullName evidence="2">Uma2 family endonuclease</fullName>
    </submittedName>
</protein>
<dbReference type="EMBL" id="JAHHGZ010000006">
    <property type="protein sequence ID" value="MBW4667300.1"/>
    <property type="molecule type" value="Genomic_DNA"/>
</dbReference>
<dbReference type="InterPro" id="IPR011335">
    <property type="entry name" value="Restrct_endonuc-II-like"/>
</dbReference>
<dbReference type="InterPro" id="IPR012296">
    <property type="entry name" value="Nuclease_put_TT1808"/>
</dbReference>
<keyword evidence="2" id="KW-0540">Nuclease</keyword>
<evidence type="ECO:0000313" key="2">
    <source>
        <dbReference type="EMBL" id="MBW4667300.1"/>
    </source>
</evidence>
<name>A0A951QMM3_9CYAN</name>